<feature type="region of interest" description="Disordered" evidence="2">
    <location>
        <begin position="1"/>
        <end position="38"/>
    </location>
</feature>
<evidence type="ECO:0000313" key="4">
    <source>
        <dbReference type="EMBL" id="GAA0927213.1"/>
    </source>
</evidence>
<comment type="caution">
    <text evidence="4">The sequence shown here is derived from an EMBL/GenBank/DDBJ whole genome shotgun (WGS) entry which is preliminary data.</text>
</comment>
<feature type="domain" description="Amidohydrolase-related" evidence="3">
    <location>
        <begin position="1023"/>
        <end position="1104"/>
    </location>
</feature>
<dbReference type="InterPro" id="IPR011059">
    <property type="entry name" value="Metal-dep_hydrolase_composite"/>
</dbReference>
<dbReference type="InterPro" id="IPR019546">
    <property type="entry name" value="TAT_signal_bac_arc"/>
</dbReference>
<dbReference type="PANTHER" id="PTHR36842:SF1">
    <property type="entry name" value="PROTEIN TOLB"/>
    <property type="match status" value="1"/>
</dbReference>
<evidence type="ECO:0000256" key="1">
    <source>
        <dbReference type="ARBA" id="ARBA00009820"/>
    </source>
</evidence>
<dbReference type="Gene3D" id="3.20.20.140">
    <property type="entry name" value="Metal-dependent hydrolases"/>
    <property type="match status" value="2"/>
</dbReference>
<dbReference type="Gene3D" id="2.120.10.30">
    <property type="entry name" value="TolB, C-terminal domain"/>
    <property type="match status" value="3"/>
</dbReference>
<dbReference type="PANTHER" id="PTHR36842">
    <property type="entry name" value="PROTEIN TOLB HOMOLOG"/>
    <property type="match status" value="1"/>
</dbReference>
<dbReference type="InterPro" id="IPR006680">
    <property type="entry name" value="Amidohydro-rel"/>
</dbReference>
<protein>
    <submittedName>
        <fullName evidence="4">Amidohydrolase family protein</fullName>
    </submittedName>
</protein>
<dbReference type="Proteomes" id="UP001500418">
    <property type="component" value="Unassembled WGS sequence"/>
</dbReference>
<evidence type="ECO:0000256" key="2">
    <source>
        <dbReference type="SAM" id="MobiDB-lite"/>
    </source>
</evidence>
<feature type="compositionally biased region" description="Gly residues" evidence="2">
    <location>
        <begin position="722"/>
        <end position="731"/>
    </location>
</feature>
<dbReference type="InterPro" id="IPR032466">
    <property type="entry name" value="Metal_Hydrolase"/>
</dbReference>
<dbReference type="SUPFAM" id="SSF69304">
    <property type="entry name" value="Tricorn protease N-terminal domain"/>
    <property type="match status" value="1"/>
</dbReference>
<organism evidence="4 5">
    <name type="scientific">Streptomyces rhizosphaericus</name>
    <dbReference type="NCBI Taxonomy" id="114699"/>
    <lineage>
        <taxon>Bacteria</taxon>
        <taxon>Bacillati</taxon>
        <taxon>Actinomycetota</taxon>
        <taxon>Actinomycetes</taxon>
        <taxon>Kitasatosporales</taxon>
        <taxon>Streptomycetaceae</taxon>
        <taxon>Streptomyces</taxon>
        <taxon>Streptomyces violaceusniger group</taxon>
    </lineage>
</organism>
<dbReference type="NCBIfam" id="TIGR01409">
    <property type="entry name" value="TAT_signal_seq"/>
    <property type="match status" value="1"/>
</dbReference>
<comment type="similarity">
    <text evidence="1">Belongs to the TolB family.</text>
</comment>
<dbReference type="SUPFAM" id="SSF51556">
    <property type="entry name" value="Metallo-dependent hydrolases"/>
    <property type="match status" value="1"/>
</dbReference>
<accession>A0ABN1PFF3</accession>
<dbReference type="SUPFAM" id="SSF82171">
    <property type="entry name" value="DPP6 N-terminal domain-like"/>
    <property type="match status" value="1"/>
</dbReference>
<reference evidence="4 5" key="1">
    <citation type="journal article" date="2019" name="Int. J. Syst. Evol. Microbiol.">
        <title>The Global Catalogue of Microorganisms (GCM) 10K type strain sequencing project: providing services to taxonomists for standard genome sequencing and annotation.</title>
        <authorList>
            <consortium name="The Broad Institute Genomics Platform"/>
            <consortium name="The Broad Institute Genome Sequencing Center for Infectious Disease"/>
            <person name="Wu L."/>
            <person name="Ma J."/>
        </authorList>
    </citation>
    <scope>NUCLEOTIDE SEQUENCE [LARGE SCALE GENOMIC DNA]</scope>
    <source>
        <strain evidence="4 5">JCM 11444</strain>
    </source>
</reference>
<keyword evidence="5" id="KW-1185">Reference proteome</keyword>
<feature type="region of interest" description="Disordered" evidence="2">
    <location>
        <begin position="354"/>
        <end position="380"/>
    </location>
</feature>
<proteinExistence type="inferred from homology"/>
<gene>
    <name evidence="4" type="ORF">GCM10009575_027350</name>
</gene>
<dbReference type="Pfam" id="PF07676">
    <property type="entry name" value="PD40"/>
    <property type="match status" value="4"/>
</dbReference>
<feature type="compositionally biased region" description="Polar residues" evidence="2">
    <location>
        <begin position="21"/>
        <end position="37"/>
    </location>
</feature>
<name>A0ABN1PFF3_9ACTN</name>
<dbReference type="PROSITE" id="PS51318">
    <property type="entry name" value="TAT"/>
    <property type="match status" value="1"/>
</dbReference>
<dbReference type="EMBL" id="BAAAID010000014">
    <property type="protein sequence ID" value="GAA0927213.1"/>
    <property type="molecule type" value="Genomic_DNA"/>
</dbReference>
<dbReference type="Gene3D" id="2.30.40.10">
    <property type="entry name" value="Urease, subunit C, domain 1"/>
    <property type="match status" value="2"/>
</dbReference>
<feature type="region of interest" description="Disordered" evidence="2">
    <location>
        <begin position="716"/>
        <end position="738"/>
    </location>
</feature>
<dbReference type="SUPFAM" id="SSF51338">
    <property type="entry name" value="Composite domain of metallo-dependent hydrolases"/>
    <property type="match status" value="1"/>
</dbReference>
<dbReference type="InterPro" id="IPR006311">
    <property type="entry name" value="TAT_signal"/>
</dbReference>
<dbReference type="Pfam" id="PF01979">
    <property type="entry name" value="Amidohydro_1"/>
    <property type="match status" value="1"/>
</dbReference>
<evidence type="ECO:0000259" key="3">
    <source>
        <dbReference type="Pfam" id="PF01979"/>
    </source>
</evidence>
<evidence type="ECO:0000313" key="5">
    <source>
        <dbReference type="Proteomes" id="UP001500418"/>
    </source>
</evidence>
<dbReference type="InterPro" id="IPR011659">
    <property type="entry name" value="WD40"/>
</dbReference>
<sequence length="1154" mass="121966">MDSHDASLSASSANSPGSEDASGSPNSLDSADSSGSPATADVFALSRRRFLQAAAVGTAAATAATLPLETAAAAPARVGSLSFTAATNGAATLSPSGDRLIAEVQNVLWSVARKGGEAVALTPADLEPTRPVYSPDGKLLAVCAYRGGGFHIWTLRPDGSGLRQRTDGPWDDRGPAWSPDGTRIAFASERGGDPVAGSPYRIWVLEVASGELTRLTGVDGQDGPLQGGAWEDFDPTWSADGERVLFVRGAPAGTTLNARTVASVRADGTGPVTAERTDPTAGAQVMTPSVSAGGHLAYLRTTAAPAASCTLVVNGETVVVTGDVQPVPPRWVSRDELLLTVDGRFRVFRVPSATRSGVGGDAGGESPAGAGRAGEGTDHKALAAESDRKTLAADADRKALAYEEIPFSVTLPVNRPRYRVKRYDFDGGGVRPVRGLHLPALSPDGRKVAFAALNSLWVADVSGGRAPRRVVRAAPTRYLLAPTWTPDGRALVYADDRDGLLAVRRRDLASGNEAVLASGGRVHPALSPDGKRLVSVDMSGNLVLRDLDAGTERVLAAPMGAGGLPGRPSWSPDGRYVALCDRNRLNQRFREGYNLIRVIDVSTGAARQHAVAPHTSLSDRYDSGPVWSPDGRHMALIVESALWLLPVRADGTPDGAPRRLTDEAADHPSWSGDSRSVLYLSAGRLRLLDVKSGTARTVRIPLDHRRPRPADTVVHAGRFWDGTGGEGGGTGRDGRKGGTVREDVDIVVRGGRIAAVEAHRSGRPAKRRVDASGRTVIPGLWDAHTHPWQYTYGGRQTALQLAYGITTAVSLGGFAYEQARLREAVAAGALAGPRLLATGELLDGPRVAYSMGRAHRTRDGLRRSLARGAALDWDFVKTYVRAPGWIMEEAARFAHERLGVRTGSHLCSPGIQLGQDLTTHLQATQRLEYGHATTASGHSQQDLTEIYTATSDFRLIATPFTASPLVGADPSLAEDERVTRLMPPWDTALVRQLAGAPPTADQLNTLRREIGVYQRILAGGGVVALGTDQPLVPVGLHLHMALRALHRFGLSPEEALRTATVLPARAFGADRDLGTLEVGKLADLTVVDGDPFTDFDTLVRTVSVLRGGVPYEQRELVESFPGAGAAAAPHGKSADEWLEVGRLLRRDSCCSVDG</sequence>
<dbReference type="InterPro" id="IPR011042">
    <property type="entry name" value="6-blade_b-propeller_TolB-like"/>
</dbReference>
<feature type="compositionally biased region" description="Low complexity" evidence="2">
    <location>
        <begin position="1"/>
        <end position="20"/>
    </location>
</feature>